<reference evidence="4" key="1">
    <citation type="submission" date="2021-02" db="EMBL/GenBank/DDBJ databases">
        <authorList>
            <person name="Nowell W R."/>
        </authorList>
    </citation>
    <scope>NUCLEOTIDE SEQUENCE</scope>
</reference>
<evidence type="ECO:0008006" key="6">
    <source>
        <dbReference type="Google" id="ProtNLM"/>
    </source>
</evidence>
<name>A0A819M7M3_9BILA</name>
<dbReference type="PANTHER" id="PTHR46289:SF14">
    <property type="entry name" value="DUF4371 DOMAIN-CONTAINING PROTEIN"/>
    <property type="match status" value="1"/>
</dbReference>
<feature type="domain" description="HAT C-terminal dimerisation" evidence="2">
    <location>
        <begin position="715"/>
        <end position="776"/>
    </location>
</feature>
<dbReference type="InterPro" id="IPR052958">
    <property type="entry name" value="IFN-induced_PKR_regulator"/>
</dbReference>
<evidence type="ECO:0000313" key="4">
    <source>
        <dbReference type="EMBL" id="CAF3975554.1"/>
    </source>
</evidence>
<evidence type="ECO:0000256" key="1">
    <source>
        <dbReference type="SAM" id="MobiDB-lite"/>
    </source>
</evidence>
<dbReference type="InterPro" id="IPR012337">
    <property type="entry name" value="RNaseH-like_sf"/>
</dbReference>
<dbReference type="AlphaFoldDB" id="A0A819M7M3"/>
<evidence type="ECO:0000313" key="5">
    <source>
        <dbReference type="Proteomes" id="UP000663836"/>
    </source>
</evidence>
<dbReference type="EMBL" id="CAJOBD010003989">
    <property type="protein sequence ID" value="CAF3975554.1"/>
    <property type="molecule type" value="Genomic_DNA"/>
</dbReference>
<comment type="caution">
    <text evidence="4">The sequence shown here is derived from an EMBL/GenBank/DDBJ whole genome shotgun (WGS) entry which is preliminary data.</text>
</comment>
<feature type="domain" description="DUF4371" evidence="3">
    <location>
        <begin position="232"/>
        <end position="362"/>
    </location>
</feature>
<feature type="region of interest" description="Disordered" evidence="1">
    <location>
        <begin position="18"/>
        <end position="50"/>
    </location>
</feature>
<dbReference type="InterPro" id="IPR008906">
    <property type="entry name" value="HATC_C_dom"/>
</dbReference>
<evidence type="ECO:0000259" key="2">
    <source>
        <dbReference type="Pfam" id="PF05699"/>
    </source>
</evidence>
<feature type="compositionally biased region" description="Low complexity" evidence="1">
    <location>
        <begin position="19"/>
        <end position="43"/>
    </location>
</feature>
<dbReference type="SUPFAM" id="SSF53098">
    <property type="entry name" value="Ribonuclease H-like"/>
    <property type="match status" value="1"/>
</dbReference>
<dbReference type="PANTHER" id="PTHR46289">
    <property type="entry name" value="52 KDA REPRESSOR OF THE INHIBITOR OF THE PROTEIN KINASE-LIKE PROTEIN-RELATED"/>
    <property type="match status" value="1"/>
</dbReference>
<proteinExistence type="predicted"/>
<dbReference type="GO" id="GO:0046983">
    <property type="term" value="F:protein dimerization activity"/>
    <property type="evidence" value="ECO:0007669"/>
    <property type="project" value="InterPro"/>
</dbReference>
<dbReference type="InterPro" id="IPR025398">
    <property type="entry name" value="DUF4371"/>
</dbReference>
<protein>
    <recommendedName>
        <fullName evidence="6">TTF-type domain-containing protein</fullName>
    </recommendedName>
</protein>
<accession>A0A819M7M3</accession>
<organism evidence="4 5">
    <name type="scientific">Rotaria sordida</name>
    <dbReference type="NCBI Taxonomy" id="392033"/>
    <lineage>
        <taxon>Eukaryota</taxon>
        <taxon>Metazoa</taxon>
        <taxon>Spiralia</taxon>
        <taxon>Gnathifera</taxon>
        <taxon>Rotifera</taxon>
        <taxon>Eurotatoria</taxon>
        <taxon>Bdelloidea</taxon>
        <taxon>Philodinida</taxon>
        <taxon>Philodinidae</taxon>
        <taxon>Rotaria</taxon>
    </lineage>
</organism>
<dbReference type="Pfam" id="PF14291">
    <property type="entry name" value="DUF4371"/>
    <property type="match status" value="1"/>
</dbReference>
<dbReference type="Pfam" id="PF05699">
    <property type="entry name" value="Dimer_Tnp_hAT"/>
    <property type="match status" value="1"/>
</dbReference>
<evidence type="ECO:0000259" key="3">
    <source>
        <dbReference type="Pfam" id="PF14291"/>
    </source>
</evidence>
<sequence>MNSITNYFSKQTLVFNESQQPERVQQQQISSDQSISSIPTTSDQDTETSSFTSILTNENDIGLFVGNKISDENMYRLLTNHFEPNDQFKWPYSESNSMKNGQNVTEKRYLNKSHLDNHKWLKYSLNKKGLYCVPCALFSTTTKQIETFGKLVNKPLNDYKRLFGKHGYITVHSRSKYHQNNMSKAEQFLYMYKNPDASIEMVLDNKRRRQILENRERLKPIVETILVCGRLNFPLRGHRDDGKLLFNEESIIERGNFRALLQYRVDAGDHALREHLQSCDRNATYISKTTQNQLIQVIGDVIIKNIIEEVKQAKFFTILLDETADIANIQQASLCLRYVYNGVIQEKFIKFIPVVDRTGVGLANLLLKEVTDLGYINGCQAIIKQKYPQILYVHCASHCLNLALSDSCSIRAVENTIGTIKEVYNFFHSSTVRTELLNNEVNVLNSKRKELQNEINNQAAPDQHIVLKNLKTKIANVCITRWVERHTSVDTFYSLYPAIIEVFQDIIDHHGKEVSTKAHMFFNSSLQNSKIDLIECLNAIDDVIQVIQMIRNDPDEEYKFIFEEATELAGYTGTIIKMPRLAAKQQYRNNIPATNEYEYYKLSLFIPLLDYFLVSLKDRFCMHVKHAASISCIIPKFIHNKTFDDILPAIQLYQSLLPGSITNIKSEFLQWKNKWTGIYNESNTTTNSLNNNASVSSKKRKLITIPDTAIDAFNECNEAFYPNIKALLCIFSTLPVTTASVERSFSVLKLIKSYLRSTISESRLNGLALMYIYRDMPIDVETIITEFSKTKHRINFCI</sequence>
<dbReference type="Proteomes" id="UP000663836">
    <property type="component" value="Unassembled WGS sequence"/>
</dbReference>
<gene>
    <name evidence="4" type="ORF">JBS370_LOCUS24880</name>
</gene>